<evidence type="ECO:0000256" key="5">
    <source>
        <dbReference type="ARBA" id="ARBA00022723"/>
    </source>
</evidence>
<feature type="domain" description="AAA+ ATPase" evidence="13">
    <location>
        <begin position="37"/>
        <end position="190"/>
    </location>
</feature>
<dbReference type="SUPFAM" id="SSF48019">
    <property type="entry name" value="post-AAA+ oligomerization domain-like"/>
    <property type="match status" value="1"/>
</dbReference>
<comment type="similarity">
    <text evidence="1 11">Belongs to the DnaX/STICHEL family.</text>
</comment>
<dbReference type="Proteomes" id="UP000007881">
    <property type="component" value="Chromosome"/>
</dbReference>
<dbReference type="RefSeq" id="WP_014435963.1">
    <property type="nucleotide sequence ID" value="NC_017080.1"/>
</dbReference>
<dbReference type="InterPro" id="IPR045085">
    <property type="entry name" value="HLD_clamp_pol_III_gamma_tau"/>
</dbReference>
<keyword evidence="5" id="KW-0479">Metal-binding</keyword>
<dbReference type="GO" id="GO:0009360">
    <property type="term" value="C:DNA polymerase III complex"/>
    <property type="evidence" value="ECO:0007669"/>
    <property type="project" value="InterPro"/>
</dbReference>
<evidence type="ECO:0000256" key="7">
    <source>
        <dbReference type="ARBA" id="ARBA00022833"/>
    </source>
</evidence>
<dbReference type="GO" id="GO:0003677">
    <property type="term" value="F:DNA binding"/>
    <property type="evidence" value="ECO:0007669"/>
    <property type="project" value="InterPro"/>
</dbReference>
<keyword evidence="4 11" id="KW-0235">DNA replication</keyword>
<evidence type="ECO:0000313" key="14">
    <source>
        <dbReference type="EMBL" id="BAM02743.1"/>
    </source>
</evidence>
<dbReference type="SMART" id="SM00382">
    <property type="entry name" value="AAA"/>
    <property type="match status" value="1"/>
</dbReference>
<dbReference type="InterPro" id="IPR050238">
    <property type="entry name" value="DNA_Rep/Repair_Clamp_Loader"/>
</dbReference>
<dbReference type="GO" id="GO:0003887">
    <property type="term" value="F:DNA-directed DNA polymerase activity"/>
    <property type="evidence" value="ECO:0007669"/>
    <property type="project" value="UniProtKB-KW"/>
</dbReference>
<gene>
    <name evidence="11 14" type="primary">dnaX</name>
    <name evidence="14" type="ordered locus">PSMK_05840</name>
</gene>
<dbReference type="InterPro" id="IPR022754">
    <property type="entry name" value="DNA_pol_III_gamma-3"/>
</dbReference>
<dbReference type="HOGENOM" id="CLU_006229_0_1_0"/>
<proteinExistence type="inferred from homology"/>
<comment type="catalytic activity">
    <reaction evidence="10 11">
        <text>DNA(n) + a 2'-deoxyribonucleoside 5'-triphosphate = DNA(n+1) + diphosphate</text>
        <dbReference type="Rhea" id="RHEA:22508"/>
        <dbReference type="Rhea" id="RHEA-COMP:17339"/>
        <dbReference type="Rhea" id="RHEA-COMP:17340"/>
        <dbReference type="ChEBI" id="CHEBI:33019"/>
        <dbReference type="ChEBI" id="CHEBI:61560"/>
        <dbReference type="ChEBI" id="CHEBI:173112"/>
        <dbReference type="EC" id="2.7.7.7"/>
    </reaction>
</comment>
<evidence type="ECO:0000256" key="6">
    <source>
        <dbReference type="ARBA" id="ARBA00022741"/>
    </source>
</evidence>
<dbReference type="GO" id="GO:0046872">
    <property type="term" value="F:metal ion binding"/>
    <property type="evidence" value="ECO:0007669"/>
    <property type="project" value="UniProtKB-KW"/>
</dbReference>
<dbReference type="CDD" id="cd00009">
    <property type="entry name" value="AAA"/>
    <property type="match status" value="1"/>
</dbReference>
<evidence type="ECO:0000256" key="11">
    <source>
        <dbReference type="RuleBase" id="RU364063"/>
    </source>
</evidence>
<dbReference type="Pfam" id="PF22608">
    <property type="entry name" value="DNAX_ATPase_lid"/>
    <property type="match status" value="1"/>
</dbReference>
<dbReference type="OrthoDB" id="9810148at2"/>
<accession>I0IBV5</accession>
<dbReference type="SUPFAM" id="SSF52540">
    <property type="entry name" value="P-loop containing nucleoside triphosphate hydrolases"/>
    <property type="match status" value="1"/>
</dbReference>
<evidence type="ECO:0000256" key="4">
    <source>
        <dbReference type="ARBA" id="ARBA00022705"/>
    </source>
</evidence>
<reference evidence="14 15" key="1">
    <citation type="submission" date="2012-02" db="EMBL/GenBank/DDBJ databases">
        <title>Complete genome sequence of Phycisphaera mikurensis NBRC 102666.</title>
        <authorList>
            <person name="Ankai A."/>
            <person name="Hosoyama A."/>
            <person name="Terui Y."/>
            <person name="Sekine M."/>
            <person name="Fukai R."/>
            <person name="Kato Y."/>
            <person name="Nakamura S."/>
            <person name="Yamada-Narita S."/>
            <person name="Kawakoshi A."/>
            <person name="Fukunaga Y."/>
            <person name="Yamazaki S."/>
            <person name="Fujita N."/>
        </authorList>
    </citation>
    <scope>NUCLEOTIDE SEQUENCE [LARGE SCALE GENOMIC DNA]</scope>
    <source>
        <strain evidence="15">NBRC 102666 / KCTC 22515 / FYK2301M01</strain>
    </source>
</reference>
<comment type="function">
    <text evidence="11">DNA polymerase III is a complex, multichain enzyme responsible for most of the replicative synthesis in bacteria. This DNA polymerase also exhibits 3' to 5' exonuclease activity.</text>
</comment>
<dbReference type="STRING" id="1142394.PSMK_05840"/>
<dbReference type="EMBL" id="AP012338">
    <property type="protein sequence ID" value="BAM02743.1"/>
    <property type="molecule type" value="Genomic_DNA"/>
</dbReference>
<protein>
    <recommendedName>
        <fullName evidence="11">DNA polymerase III subunit gamma/tau</fullName>
        <ecNumber evidence="11">2.7.7.7</ecNumber>
    </recommendedName>
</protein>
<dbReference type="Gene3D" id="1.20.272.10">
    <property type="match status" value="1"/>
</dbReference>
<keyword evidence="9 11" id="KW-0239">DNA-directed DNA polymerase</keyword>
<sequence>MAYTVLARRYRSQRFAGVIGQQPVAETLKNAIASGRVAHAYLFCGTRGVGKTSMARLFARALNAPDTVEDAPRAEGVAYPPEDVQERMAQAIMSGQDMNVVEIDGASNNSVDNARQLIANAGLSPTANALYKIYIIDEVHMLSGAAFNALLKTMEEPPPHVKFILCTTEAHKVPPTIQSRCQRFEFRDIPTAQIAEHLRGVLDGEQTQASDEVLWQVARLGRGSMRDALSLMDRLLATGENPLTPRVLSDMLGLPQQSLVTGLVSAMAAGDLPGTLEGTAELLGRGVGQDQLTEVLIEFLRNLMLIAACGPGSELVELSEDVKPEAAELAERFDAAGLVHMMTLLENLQRSAKSSPTPRALLDATVVRLALSEKVADVAGLLAGPGGPGGPDGPGGKKKA</sequence>
<dbReference type="Gene3D" id="3.40.50.300">
    <property type="entry name" value="P-loop containing nucleotide triphosphate hydrolases"/>
    <property type="match status" value="1"/>
</dbReference>
<keyword evidence="6 11" id="KW-0547">Nucleotide-binding</keyword>
<dbReference type="KEGG" id="phm:PSMK_05840"/>
<dbReference type="InterPro" id="IPR003593">
    <property type="entry name" value="AAA+_ATPase"/>
</dbReference>
<organism evidence="14 15">
    <name type="scientific">Phycisphaera mikurensis (strain NBRC 102666 / KCTC 22515 / FYK2301M01)</name>
    <dbReference type="NCBI Taxonomy" id="1142394"/>
    <lineage>
        <taxon>Bacteria</taxon>
        <taxon>Pseudomonadati</taxon>
        <taxon>Planctomycetota</taxon>
        <taxon>Phycisphaerae</taxon>
        <taxon>Phycisphaerales</taxon>
        <taxon>Phycisphaeraceae</taxon>
        <taxon>Phycisphaera</taxon>
    </lineage>
</organism>
<dbReference type="EC" id="2.7.7.7" evidence="11"/>
<comment type="subunit">
    <text evidence="11">DNA polymerase III contains a core (composed of alpha, epsilon and theta chains) that associates with a tau subunit. This core dimerizes to form the POLIII' complex. PolIII' associates with the gamma complex (composed of gamma, delta, delta', psi and chi chains) and with the beta chain to form the complete DNA polymerase III complex.</text>
</comment>
<feature type="region of interest" description="Disordered" evidence="12">
    <location>
        <begin position="381"/>
        <end position="400"/>
    </location>
</feature>
<dbReference type="Pfam" id="PF13177">
    <property type="entry name" value="DNA_pol3_delta2"/>
    <property type="match status" value="1"/>
</dbReference>
<keyword evidence="2 11" id="KW-0808">Transferase</keyword>
<keyword evidence="3 11" id="KW-0548">Nucleotidyltransferase</keyword>
<dbReference type="InterPro" id="IPR012763">
    <property type="entry name" value="DNA_pol_III_sug/sutau_N"/>
</dbReference>
<dbReference type="CDD" id="cd18137">
    <property type="entry name" value="HLD_clamp_pol_III_gamma_tau"/>
    <property type="match status" value="1"/>
</dbReference>
<evidence type="ECO:0000256" key="9">
    <source>
        <dbReference type="ARBA" id="ARBA00022932"/>
    </source>
</evidence>
<feature type="compositionally biased region" description="Gly residues" evidence="12">
    <location>
        <begin position="383"/>
        <end position="394"/>
    </location>
</feature>
<keyword evidence="15" id="KW-1185">Reference proteome</keyword>
<dbReference type="NCBIfam" id="TIGR02397">
    <property type="entry name" value="dnaX_nterm"/>
    <property type="match status" value="1"/>
</dbReference>
<dbReference type="GO" id="GO:0006261">
    <property type="term" value="P:DNA-templated DNA replication"/>
    <property type="evidence" value="ECO:0007669"/>
    <property type="project" value="TreeGrafter"/>
</dbReference>
<dbReference type="InterPro" id="IPR027417">
    <property type="entry name" value="P-loop_NTPase"/>
</dbReference>
<evidence type="ECO:0000256" key="3">
    <source>
        <dbReference type="ARBA" id="ARBA00022695"/>
    </source>
</evidence>
<dbReference type="eggNOG" id="COG2812">
    <property type="taxonomic scope" value="Bacteria"/>
</dbReference>
<evidence type="ECO:0000256" key="1">
    <source>
        <dbReference type="ARBA" id="ARBA00006360"/>
    </source>
</evidence>
<dbReference type="InterPro" id="IPR008921">
    <property type="entry name" value="DNA_pol3_clamp-load_cplx_C"/>
</dbReference>
<evidence type="ECO:0000256" key="10">
    <source>
        <dbReference type="ARBA" id="ARBA00049244"/>
    </source>
</evidence>
<keyword evidence="8 11" id="KW-0067">ATP-binding</keyword>
<evidence type="ECO:0000256" key="2">
    <source>
        <dbReference type="ARBA" id="ARBA00022679"/>
    </source>
</evidence>
<keyword evidence="7" id="KW-0862">Zinc</keyword>
<dbReference type="AlphaFoldDB" id="I0IBV5"/>
<evidence type="ECO:0000256" key="8">
    <source>
        <dbReference type="ARBA" id="ARBA00022840"/>
    </source>
</evidence>
<dbReference type="Pfam" id="PF12169">
    <property type="entry name" value="DNA_pol3_gamma3"/>
    <property type="match status" value="1"/>
</dbReference>
<dbReference type="GO" id="GO:0005524">
    <property type="term" value="F:ATP binding"/>
    <property type="evidence" value="ECO:0007669"/>
    <property type="project" value="UniProtKB-KW"/>
</dbReference>
<evidence type="ECO:0000259" key="13">
    <source>
        <dbReference type="SMART" id="SM00382"/>
    </source>
</evidence>
<dbReference type="PANTHER" id="PTHR11669:SF0">
    <property type="entry name" value="PROTEIN STICHEL-LIKE 2"/>
    <property type="match status" value="1"/>
</dbReference>
<dbReference type="PANTHER" id="PTHR11669">
    <property type="entry name" value="REPLICATION FACTOR C / DNA POLYMERASE III GAMMA-TAU SUBUNIT"/>
    <property type="match status" value="1"/>
</dbReference>
<name>I0IBV5_PHYMF</name>
<evidence type="ECO:0000313" key="15">
    <source>
        <dbReference type="Proteomes" id="UP000007881"/>
    </source>
</evidence>
<dbReference type="Gene3D" id="1.10.8.60">
    <property type="match status" value="1"/>
</dbReference>
<dbReference type="PATRIC" id="fig|1142394.8.peg.599"/>
<evidence type="ECO:0000256" key="12">
    <source>
        <dbReference type="SAM" id="MobiDB-lite"/>
    </source>
</evidence>